<protein>
    <recommendedName>
        <fullName evidence="2">Tyr recombinase domain-containing protein</fullName>
    </recommendedName>
</protein>
<dbReference type="GO" id="GO:0006310">
    <property type="term" value="P:DNA recombination"/>
    <property type="evidence" value="ECO:0007669"/>
    <property type="project" value="UniProtKB-KW"/>
</dbReference>
<accession>X0SM81</accession>
<dbReference type="EMBL" id="BARS01007367">
    <property type="protein sequence ID" value="GAF82149.1"/>
    <property type="molecule type" value="Genomic_DNA"/>
</dbReference>
<dbReference type="InterPro" id="IPR002104">
    <property type="entry name" value="Integrase_catalytic"/>
</dbReference>
<organism evidence="3">
    <name type="scientific">marine sediment metagenome</name>
    <dbReference type="NCBI Taxonomy" id="412755"/>
    <lineage>
        <taxon>unclassified sequences</taxon>
        <taxon>metagenomes</taxon>
        <taxon>ecological metagenomes</taxon>
    </lineage>
</organism>
<proteinExistence type="predicted"/>
<sequence>MVLLLLDTGVRASELCSLTLDNVALNEGYMKVTGKRSKERMLPFGTITKKALIRYISTWRLEPESDSVDEVILSVAGTPLTYAGLSKAIKRLGKRAGVPRLHAHLFRHTFAVRYLMNGGDVMTLRLILGHTTLDVTLPFMPQRQRRSLAPRCIRLNADHVVLLLLECTHHSTRVPRGSGVA</sequence>
<keyword evidence="1" id="KW-0233">DNA recombination</keyword>
<dbReference type="GO" id="GO:0015074">
    <property type="term" value="P:DNA integration"/>
    <property type="evidence" value="ECO:0007669"/>
    <property type="project" value="InterPro"/>
</dbReference>
<dbReference type="Pfam" id="PF00589">
    <property type="entry name" value="Phage_integrase"/>
    <property type="match status" value="1"/>
</dbReference>
<dbReference type="AlphaFoldDB" id="X0SM81"/>
<dbReference type="InterPro" id="IPR050090">
    <property type="entry name" value="Tyrosine_recombinase_XerCD"/>
</dbReference>
<reference evidence="3" key="1">
    <citation type="journal article" date="2014" name="Front. Microbiol.">
        <title>High frequency of phylogenetically diverse reductive dehalogenase-homologous genes in deep subseafloor sedimentary metagenomes.</title>
        <authorList>
            <person name="Kawai M."/>
            <person name="Futagami T."/>
            <person name="Toyoda A."/>
            <person name="Takaki Y."/>
            <person name="Nishi S."/>
            <person name="Hori S."/>
            <person name="Arai W."/>
            <person name="Tsubouchi T."/>
            <person name="Morono Y."/>
            <person name="Uchiyama I."/>
            <person name="Ito T."/>
            <person name="Fujiyama A."/>
            <person name="Inagaki F."/>
            <person name="Takami H."/>
        </authorList>
    </citation>
    <scope>NUCLEOTIDE SEQUENCE</scope>
    <source>
        <strain evidence="3">Expedition CK06-06</strain>
    </source>
</reference>
<dbReference type="PROSITE" id="PS51898">
    <property type="entry name" value="TYR_RECOMBINASE"/>
    <property type="match status" value="1"/>
</dbReference>
<dbReference type="PANTHER" id="PTHR30349:SF81">
    <property type="entry name" value="TYROSINE RECOMBINASE XERC"/>
    <property type="match status" value="1"/>
</dbReference>
<evidence type="ECO:0000259" key="2">
    <source>
        <dbReference type="PROSITE" id="PS51898"/>
    </source>
</evidence>
<name>X0SM81_9ZZZZ</name>
<dbReference type="InterPro" id="IPR013762">
    <property type="entry name" value="Integrase-like_cat_sf"/>
</dbReference>
<gene>
    <name evidence="3" type="ORF">S01H1_14189</name>
</gene>
<dbReference type="SUPFAM" id="SSF56349">
    <property type="entry name" value="DNA breaking-rejoining enzymes"/>
    <property type="match status" value="1"/>
</dbReference>
<dbReference type="GO" id="GO:0003677">
    <property type="term" value="F:DNA binding"/>
    <property type="evidence" value="ECO:0007669"/>
    <property type="project" value="InterPro"/>
</dbReference>
<dbReference type="Gene3D" id="1.10.443.10">
    <property type="entry name" value="Intergrase catalytic core"/>
    <property type="match status" value="1"/>
</dbReference>
<dbReference type="PANTHER" id="PTHR30349">
    <property type="entry name" value="PHAGE INTEGRASE-RELATED"/>
    <property type="match status" value="1"/>
</dbReference>
<comment type="caution">
    <text evidence="3">The sequence shown here is derived from an EMBL/GenBank/DDBJ whole genome shotgun (WGS) entry which is preliminary data.</text>
</comment>
<evidence type="ECO:0000256" key="1">
    <source>
        <dbReference type="ARBA" id="ARBA00023172"/>
    </source>
</evidence>
<feature type="domain" description="Tyr recombinase" evidence="2">
    <location>
        <begin position="1"/>
        <end position="149"/>
    </location>
</feature>
<dbReference type="InterPro" id="IPR011010">
    <property type="entry name" value="DNA_brk_join_enz"/>
</dbReference>
<evidence type="ECO:0000313" key="3">
    <source>
        <dbReference type="EMBL" id="GAF82149.1"/>
    </source>
</evidence>